<dbReference type="AlphaFoldDB" id="A0A5D0N4S3"/>
<evidence type="ECO:0000313" key="3">
    <source>
        <dbReference type="Proteomes" id="UP000323380"/>
    </source>
</evidence>
<dbReference type="EMBL" id="VSFG01000014">
    <property type="protein sequence ID" value="TYB39338.1"/>
    <property type="molecule type" value="Genomic_DNA"/>
</dbReference>
<dbReference type="Proteomes" id="UP000323380">
    <property type="component" value="Unassembled WGS sequence"/>
</dbReference>
<feature type="compositionally biased region" description="Low complexity" evidence="1">
    <location>
        <begin position="50"/>
        <end position="62"/>
    </location>
</feature>
<gene>
    <name evidence="2" type="ORF">FXF69_40250</name>
</gene>
<proteinExistence type="predicted"/>
<feature type="region of interest" description="Disordered" evidence="1">
    <location>
        <begin position="46"/>
        <end position="107"/>
    </location>
</feature>
<sequence>MRRTRRRARRPPALWVRIAGYGGAALLAAAAVAVLLLPLLDGSAGGAGTTGAASSPSSPATGGTPGGGAPPDPTNAAPPRNGGSPYPGGQNGGGGGGPEIPEQNGSSALGWCPRGTAYYRAARDGVDVAIAVASSGAVRAELALQGYAPQSQQTTVKGGGPHTFHFRGVAPRLVRRVTVTTVSVGVAMQTCYARAAA</sequence>
<protein>
    <submittedName>
        <fullName evidence="2">Uncharacterized protein</fullName>
    </submittedName>
</protein>
<keyword evidence="3" id="KW-1185">Reference proteome</keyword>
<name>A0A5D0N4S3_9ACTN</name>
<reference evidence="2 3" key="1">
    <citation type="submission" date="2019-08" db="EMBL/GenBank/DDBJ databases">
        <title>Actinomadura sp. nov. CYP1-5 isolated from mountain soil.</title>
        <authorList>
            <person name="Songsumanus A."/>
            <person name="Kuncharoen N."/>
            <person name="Kudo T."/>
            <person name="Yuki M."/>
            <person name="Igarashi Y."/>
            <person name="Tanasupawat S."/>
        </authorList>
    </citation>
    <scope>NUCLEOTIDE SEQUENCE [LARGE SCALE GENOMIC DNA]</scope>
    <source>
        <strain evidence="2 3">JCM 14158</strain>
    </source>
</reference>
<evidence type="ECO:0000313" key="2">
    <source>
        <dbReference type="EMBL" id="TYB39338.1"/>
    </source>
</evidence>
<accession>A0A5D0N4S3</accession>
<feature type="compositionally biased region" description="Low complexity" evidence="1">
    <location>
        <begin position="74"/>
        <end position="84"/>
    </location>
</feature>
<organism evidence="2 3">
    <name type="scientific">Actinomadura chibensis</name>
    <dbReference type="NCBI Taxonomy" id="392828"/>
    <lineage>
        <taxon>Bacteria</taxon>
        <taxon>Bacillati</taxon>
        <taxon>Actinomycetota</taxon>
        <taxon>Actinomycetes</taxon>
        <taxon>Streptosporangiales</taxon>
        <taxon>Thermomonosporaceae</taxon>
        <taxon>Actinomadura</taxon>
    </lineage>
</organism>
<evidence type="ECO:0000256" key="1">
    <source>
        <dbReference type="SAM" id="MobiDB-lite"/>
    </source>
</evidence>
<feature type="compositionally biased region" description="Gly residues" evidence="1">
    <location>
        <begin position="85"/>
        <end position="98"/>
    </location>
</feature>
<comment type="caution">
    <text evidence="2">The sequence shown here is derived from an EMBL/GenBank/DDBJ whole genome shotgun (WGS) entry which is preliminary data.</text>
</comment>
<dbReference type="RefSeq" id="WP_067894453.1">
    <property type="nucleotide sequence ID" value="NZ_VSFG01000014.1"/>
</dbReference>